<evidence type="ECO:0000313" key="3">
    <source>
        <dbReference type="EMBL" id="MDT0378143.1"/>
    </source>
</evidence>
<accession>A0ABU2NPJ6</accession>
<sequence length="135" mass="14651">MLQSTISKVAMVAAGGAVAAMTAAGPATAVETSVPAAPVASTLENPLPQLGGHSRVYWGKVIARTGLKIRSGPSQHHKWVGSLHYGEKVKIRCKVNGQWIDGNPRWYKLYDGNYMWASARYIKNIGPAPHFCKHR</sequence>
<keyword evidence="4" id="KW-1185">Reference proteome</keyword>
<dbReference type="Proteomes" id="UP001183414">
    <property type="component" value="Unassembled WGS sequence"/>
</dbReference>
<evidence type="ECO:0000313" key="4">
    <source>
        <dbReference type="Proteomes" id="UP001183414"/>
    </source>
</evidence>
<dbReference type="InterPro" id="IPR003646">
    <property type="entry name" value="SH3-like_bac-type"/>
</dbReference>
<dbReference type="RefSeq" id="WP_311672039.1">
    <property type="nucleotide sequence ID" value="NZ_JAVREQ010000002.1"/>
</dbReference>
<comment type="caution">
    <text evidence="3">The sequence shown here is derived from an EMBL/GenBank/DDBJ whole genome shotgun (WGS) entry which is preliminary data.</text>
</comment>
<feature type="chain" id="PRO_5046825308" evidence="1">
    <location>
        <begin position="30"/>
        <end position="135"/>
    </location>
</feature>
<gene>
    <name evidence="3" type="ORF">RM572_05050</name>
</gene>
<reference evidence="4" key="1">
    <citation type="submission" date="2023-07" db="EMBL/GenBank/DDBJ databases">
        <title>30 novel species of actinomycetes from the DSMZ collection.</title>
        <authorList>
            <person name="Nouioui I."/>
        </authorList>
    </citation>
    <scope>NUCLEOTIDE SEQUENCE [LARGE SCALE GENOMIC DNA]</scope>
    <source>
        <strain evidence="4">DSM 42041</strain>
    </source>
</reference>
<dbReference type="Gene3D" id="2.30.30.40">
    <property type="entry name" value="SH3 Domains"/>
    <property type="match status" value="1"/>
</dbReference>
<evidence type="ECO:0000256" key="1">
    <source>
        <dbReference type="SAM" id="SignalP"/>
    </source>
</evidence>
<name>A0ABU2NPJ6_9ACTN</name>
<dbReference type="EMBL" id="JAVREQ010000002">
    <property type="protein sequence ID" value="MDT0378143.1"/>
    <property type="molecule type" value="Genomic_DNA"/>
</dbReference>
<feature type="signal peptide" evidence="1">
    <location>
        <begin position="1"/>
        <end position="29"/>
    </location>
</feature>
<organism evidence="3 4">
    <name type="scientific">Streptomyces hazeniae</name>
    <dbReference type="NCBI Taxonomy" id="3075538"/>
    <lineage>
        <taxon>Bacteria</taxon>
        <taxon>Bacillati</taxon>
        <taxon>Actinomycetota</taxon>
        <taxon>Actinomycetes</taxon>
        <taxon>Kitasatosporales</taxon>
        <taxon>Streptomycetaceae</taxon>
        <taxon>Streptomyces</taxon>
    </lineage>
</organism>
<proteinExistence type="predicted"/>
<feature type="domain" description="SH3b" evidence="2">
    <location>
        <begin position="66"/>
        <end position="123"/>
    </location>
</feature>
<keyword evidence="1" id="KW-0732">Signal</keyword>
<evidence type="ECO:0000259" key="2">
    <source>
        <dbReference type="Pfam" id="PF08239"/>
    </source>
</evidence>
<protein>
    <submittedName>
        <fullName evidence="3">SH3 domain-containing protein</fullName>
    </submittedName>
</protein>
<dbReference type="Pfam" id="PF08239">
    <property type="entry name" value="SH3_3"/>
    <property type="match status" value="1"/>
</dbReference>